<accession>A0A820QI67</accession>
<sequence>MSEIRILPLGAGQDVGRSCILITMGGKNIMLDCGLHMGFHDDRRFPDFSVICKDGPLTPYIHCVIISHFHLDHCGALP</sequence>
<reference evidence="2" key="1">
    <citation type="submission" date="2021-02" db="EMBL/GenBank/DDBJ databases">
        <authorList>
            <person name="Nowell W R."/>
        </authorList>
    </citation>
    <scope>NUCLEOTIDE SEQUENCE</scope>
</reference>
<feature type="non-terminal residue" evidence="2">
    <location>
        <position position="78"/>
    </location>
</feature>
<dbReference type="InterPro" id="IPR001279">
    <property type="entry name" value="Metallo-B-lactamas"/>
</dbReference>
<comment type="caution">
    <text evidence="2">The sequence shown here is derived from an EMBL/GenBank/DDBJ whole genome shotgun (WGS) entry which is preliminary data.</text>
</comment>
<gene>
    <name evidence="2" type="ORF">OXD698_LOCUS52853</name>
</gene>
<protein>
    <recommendedName>
        <fullName evidence="1">Metallo-beta-lactamase domain-containing protein</fullName>
    </recommendedName>
</protein>
<dbReference type="Pfam" id="PF00753">
    <property type="entry name" value="Lactamase_B"/>
    <property type="match status" value="1"/>
</dbReference>
<organism evidence="2 3">
    <name type="scientific">Adineta steineri</name>
    <dbReference type="NCBI Taxonomy" id="433720"/>
    <lineage>
        <taxon>Eukaryota</taxon>
        <taxon>Metazoa</taxon>
        <taxon>Spiralia</taxon>
        <taxon>Gnathifera</taxon>
        <taxon>Rotifera</taxon>
        <taxon>Eurotatoria</taxon>
        <taxon>Bdelloidea</taxon>
        <taxon>Adinetida</taxon>
        <taxon>Adinetidae</taxon>
        <taxon>Adineta</taxon>
    </lineage>
</organism>
<name>A0A820QI67_9BILA</name>
<dbReference type="AlphaFoldDB" id="A0A820QI67"/>
<proteinExistence type="predicted"/>
<dbReference type="GO" id="GO:0005634">
    <property type="term" value="C:nucleus"/>
    <property type="evidence" value="ECO:0007669"/>
    <property type="project" value="TreeGrafter"/>
</dbReference>
<evidence type="ECO:0000313" key="2">
    <source>
        <dbReference type="EMBL" id="CAF4424602.1"/>
    </source>
</evidence>
<dbReference type="GO" id="GO:0004521">
    <property type="term" value="F:RNA endonuclease activity"/>
    <property type="evidence" value="ECO:0007669"/>
    <property type="project" value="TreeGrafter"/>
</dbReference>
<dbReference type="Gene3D" id="3.60.15.10">
    <property type="entry name" value="Ribonuclease Z/Hydroxyacylglutathione hydrolase-like"/>
    <property type="match status" value="1"/>
</dbReference>
<evidence type="ECO:0000313" key="3">
    <source>
        <dbReference type="Proteomes" id="UP000663844"/>
    </source>
</evidence>
<dbReference type="SUPFAM" id="SSF56281">
    <property type="entry name" value="Metallo-hydrolase/oxidoreductase"/>
    <property type="match status" value="1"/>
</dbReference>
<dbReference type="InterPro" id="IPR036866">
    <property type="entry name" value="RibonucZ/Hydroxyglut_hydro"/>
</dbReference>
<dbReference type="EMBL" id="CAJOAZ010029369">
    <property type="protein sequence ID" value="CAF4424602.1"/>
    <property type="molecule type" value="Genomic_DNA"/>
</dbReference>
<dbReference type="PANTHER" id="PTHR11203:SF37">
    <property type="entry name" value="INTEGRATOR COMPLEX SUBUNIT 11"/>
    <property type="match status" value="1"/>
</dbReference>
<evidence type="ECO:0000259" key="1">
    <source>
        <dbReference type="Pfam" id="PF00753"/>
    </source>
</evidence>
<dbReference type="Proteomes" id="UP000663844">
    <property type="component" value="Unassembled WGS sequence"/>
</dbReference>
<feature type="domain" description="Metallo-beta-lactamase" evidence="1">
    <location>
        <begin position="15"/>
        <end position="78"/>
    </location>
</feature>
<dbReference type="InterPro" id="IPR050698">
    <property type="entry name" value="MBL"/>
</dbReference>
<dbReference type="PANTHER" id="PTHR11203">
    <property type="entry name" value="CLEAVAGE AND POLYADENYLATION SPECIFICITY FACTOR FAMILY MEMBER"/>
    <property type="match status" value="1"/>
</dbReference>
<dbReference type="GO" id="GO:0016180">
    <property type="term" value="P:snRNA processing"/>
    <property type="evidence" value="ECO:0007669"/>
    <property type="project" value="TreeGrafter"/>
</dbReference>